<dbReference type="AlphaFoldDB" id="A0A1G9UZH1"/>
<name>A0A1G9UZH1_9EURY</name>
<evidence type="ECO:0000313" key="2">
    <source>
        <dbReference type="EMBL" id="SDM65344.1"/>
    </source>
</evidence>
<feature type="compositionally biased region" description="Pro residues" evidence="1">
    <location>
        <begin position="28"/>
        <end position="40"/>
    </location>
</feature>
<gene>
    <name evidence="2" type="ORF">SAMN05192554_10599</name>
</gene>
<proteinExistence type="predicted"/>
<dbReference type="RefSeq" id="WP_089732105.1">
    <property type="nucleotide sequence ID" value="NZ_FNIA01000005.1"/>
</dbReference>
<keyword evidence="3" id="KW-1185">Reference proteome</keyword>
<evidence type="ECO:0000256" key="1">
    <source>
        <dbReference type="SAM" id="MobiDB-lite"/>
    </source>
</evidence>
<dbReference type="Proteomes" id="UP000199370">
    <property type="component" value="Unassembled WGS sequence"/>
</dbReference>
<dbReference type="EMBL" id="FNIA01000005">
    <property type="protein sequence ID" value="SDM65344.1"/>
    <property type="molecule type" value="Genomic_DNA"/>
</dbReference>
<sequence length="151" mass="16038">MPSTRRNVLRATPVLLLSGCSGIDSSPSRPPTSELPPSTPPTTEVPRVESYPFTFDGTVEATDGGTRGWFFDGTFTKHATVSGSVTHGEPVSVAVTEENVERARWPESIVSGDVDVSELDIEAEVTDGNGSVLLDCGQETTLELTVEVTTI</sequence>
<dbReference type="STRING" id="996166.SAMN05192554_10599"/>
<feature type="region of interest" description="Disordered" evidence="1">
    <location>
        <begin position="19"/>
        <end position="49"/>
    </location>
</feature>
<evidence type="ECO:0000313" key="3">
    <source>
        <dbReference type="Proteomes" id="UP000199370"/>
    </source>
</evidence>
<accession>A0A1G9UZH1</accession>
<protein>
    <submittedName>
        <fullName evidence="2">Uncharacterized protein</fullName>
    </submittedName>
</protein>
<organism evidence="2 3">
    <name type="scientific">Haloarchaeobius iranensis</name>
    <dbReference type="NCBI Taxonomy" id="996166"/>
    <lineage>
        <taxon>Archaea</taxon>
        <taxon>Methanobacteriati</taxon>
        <taxon>Methanobacteriota</taxon>
        <taxon>Stenosarchaea group</taxon>
        <taxon>Halobacteria</taxon>
        <taxon>Halobacteriales</taxon>
        <taxon>Halorubellaceae</taxon>
        <taxon>Haloarchaeobius</taxon>
    </lineage>
</organism>
<reference evidence="2 3" key="1">
    <citation type="submission" date="2016-10" db="EMBL/GenBank/DDBJ databases">
        <authorList>
            <person name="de Groot N.N."/>
        </authorList>
    </citation>
    <scope>NUCLEOTIDE SEQUENCE [LARGE SCALE GENOMIC DNA]</scope>
    <source>
        <strain evidence="3">EB21,IBRC-M 10013,KCTC 4048</strain>
    </source>
</reference>